<sequence length="362" mass="40885">MFPRSSLIKEDGNLLLASPSRLRDSMRGSRFSTSENQVPEQKGSILNRRSSFNTYSGNGSKNYNSGRPSLSGIFEDYSQQGLSNNRGRSNKIFGGSYDVDMIEEDKEQIYDDNRGRSSRDSMPDYLFGPLSSRIPKRRSILTIDNDDETSGQQSSKGILFERPAGFEKRSLDDSRDFIKGPPLKQLSDTINLPGYARTPQKDCLEDDAIDYRELSDEDFERSCWLLVFGIKKKSIEEVLQYLNDEFGSVLKTARKNDTNYIYVRFTNPTIVKKGISKGCVQLTSEEIIGLTKPISYDFLSGNNFVMGDGFKENKNESSKVFNSGRIGVRKVDLGKNDQGIFTNNTIPKKDGIITKLWNFVNT</sequence>
<dbReference type="Gene3D" id="3.30.70.330">
    <property type="match status" value="1"/>
</dbReference>
<dbReference type="WBParaSite" id="TCONS_00006694.p1">
    <property type="protein sequence ID" value="TCONS_00006694.p1"/>
    <property type="gene ID" value="XLOC_004816"/>
</dbReference>
<dbReference type="AlphaFoldDB" id="A0A0K0DT19"/>
<evidence type="ECO:0000256" key="1">
    <source>
        <dbReference type="SAM" id="MobiDB-lite"/>
    </source>
</evidence>
<name>A0A0K0DT19_STRER</name>
<reference evidence="3" key="1">
    <citation type="submission" date="2015-08" db="UniProtKB">
        <authorList>
            <consortium name="WormBaseParasite"/>
        </authorList>
    </citation>
    <scope>IDENTIFICATION</scope>
</reference>
<organism evidence="3">
    <name type="scientific">Strongyloides stercoralis</name>
    <name type="common">Threadworm</name>
    <dbReference type="NCBI Taxonomy" id="6248"/>
    <lineage>
        <taxon>Eukaryota</taxon>
        <taxon>Metazoa</taxon>
        <taxon>Ecdysozoa</taxon>
        <taxon>Nematoda</taxon>
        <taxon>Chromadorea</taxon>
        <taxon>Rhabditida</taxon>
        <taxon>Tylenchina</taxon>
        <taxon>Panagrolaimomorpha</taxon>
        <taxon>Strongyloidoidea</taxon>
        <taxon>Strongyloididae</taxon>
        <taxon>Strongyloides</taxon>
    </lineage>
</organism>
<keyword evidence="2" id="KW-1185">Reference proteome</keyword>
<protein>
    <submittedName>
        <fullName evidence="4">Nucleoporin NUP35</fullName>
    </submittedName>
    <submittedName>
        <fullName evidence="3">RRM Nup35-type domain-containing protein</fullName>
    </submittedName>
</protein>
<feature type="compositionally biased region" description="Basic and acidic residues" evidence="1">
    <location>
        <begin position="109"/>
        <end position="122"/>
    </location>
</feature>
<feature type="compositionally biased region" description="Polar residues" evidence="1">
    <location>
        <begin position="30"/>
        <end position="39"/>
    </location>
</feature>
<proteinExistence type="predicted"/>
<feature type="region of interest" description="Disordered" evidence="1">
    <location>
        <begin position="109"/>
        <end position="131"/>
    </location>
</feature>
<dbReference type="InterPro" id="IPR012677">
    <property type="entry name" value="Nucleotide-bd_a/b_plait_sf"/>
</dbReference>
<feature type="region of interest" description="Disordered" evidence="1">
    <location>
        <begin position="19"/>
        <end position="67"/>
    </location>
</feature>
<evidence type="ECO:0000313" key="2">
    <source>
        <dbReference type="Proteomes" id="UP000035681"/>
    </source>
</evidence>
<feature type="compositionally biased region" description="Polar residues" evidence="1">
    <location>
        <begin position="47"/>
        <end position="67"/>
    </location>
</feature>
<accession>A0A0K0DT19</accession>
<dbReference type="Proteomes" id="UP000035681">
    <property type="component" value="Unplaced"/>
</dbReference>
<dbReference type="WBParaSite" id="SSTP_0000038000.1">
    <property type="protein sequence ID" value="SSTP_0000038000.1"/>
    <property type="gene ID" value="SSTP_0000038000"/>
</dbReference>
<evidence type="ECO:0000313" key="4">
    <source>
        <dbReference type="WBParaSite" id="TCONS_00006694.p1"/>
    </source>
</evidence>
<evidence type="ECO:0000313" key="3">
    <source>
        <dbReference type="WBParaSite" id="SSTP_0000038000.1"/>
    </source>
</evidence>